<dbReference type="PANTHER" id="PTHR12835">
    <property type="entry name" value="BIOTIN PROTEIN LIGASE"/>
    <property type="match status" value="1"/>
</dbReference>
<dbReference type="InterPro" id="IPR004408">
    <property type="entry name" value="Biotin_CoA_COase_ligase"/>
</dbReference>
<dbReference type="GO" id="GO:0005737">
    <property type="term" value="C:cytoplasm"/>
    <property type="evidence" value="ECO:0007669"/>
    <property type="project" value="TreeGrafter"/>
</dbReference>
<proteinExistence type="inferred from homology"/>
<evidence type="ECO:0000256" key="1">
    <source>
        <dbReference type="ARBA" id="ARBA00022598"/>
    </source>
</evidence>
<evidence type="ECO:0000259" key="7">
    <source>
        <dbReference type="PROSITE" id="PS51733"/>
    </source>
</evidence>
<dbReference type="HAMAP" id="MF_00978">
    <property type="entry name" value="Bifunct_BirA"/>
    <property type="match status" value="1"/>
</dbReference>
<dbReference type="NCBIfam" id="NF008847">
    <property type="entry name" value="PRK11886.1-2"/>
    <property type="match status" value="1"/>
</dbReference>
<dbReference type="InterPro" id="IPR008988">
    <property type="entry name" value="Transcriptional_repressor_C"/>
</dbReference>
<keyword evidence="6" id="KW-0238">DNA-binding</keyword>
<dbReference type="InterPro" id="IPR036390">
    <property type="entry name" value="WH_DNA-bd_sf"/>
</dbReference>
<comment type="function">
    <text evidence="6">Acts both as a biotin--[acetyl-CoA-carboxylase] ligase and a biotin-operon repressor. In the presence of ATP, BirA activates biotin to form the BirA-biotinyl-5'-adenylate (BirA-bio-5'-AMP or holoBirA) complex. HoloBirA can either transfer the biotinyl moiety to the biotin carboxyl carrier protein (BCCP) subunit of acetyl-CoA carboxylase, or bind to the biotin operator site and inhibit transcription of the operon.</text>
</comment>
<dbReference type="Proteomes" id="UP000004491">
    <property type="component" value="Unassembled WGS sequence"/>
</dbReference>
<feature type="binding site" evidence="6">
    <location>
        <position position="119"/>
    </location>
    <ligand>
        <name>biotin</name>
        <dbReference type="ChEBI" id="CHEBI:57586"/>
    </ligand>
</feature>
<dbReference type="CDD" id="cd00090">
    <property type="entry name" value="HTH_ARSR"/>
    <property type="match status" value="1"/>
</dbReference>
<dbReference type="InterPro" id="IPR045864">
    <property type="entry name" value="aa-tRNA-synth_II/BPL/LPL"/>
</dbReference>
<feature type="binding site" evidence="6">
    <location>
        <begin position="95"/>
        <end position="97"/>
    </location>
    <ligand>
        <name>biotin</name>
        <dbReference type="ChEBI" id="CHEBI:57586"/>
    </ligand>
</feature>
<dbReference type="Pfam" id="PF08279">
    <property type="entry name" value="HTH_11"/>
    <property type="match status" value="1"/>
</dbReference>
<dbReference type="InterPro" id="IPR013196">
    <property type="entry name" value="HTH_11"/>
</dbReference>
<dbReference type="PROSITE" id="PS51733">
    <property type="entry name" value="BPL_LPL_CATALYTIC"/>
    <property type="match status" value="1"/>
</dbReference>
<dbReference type="SUPFAM" id="SSF46785">
    <property type="entry name" value="Winged helix' DNA-binding domain"/>
    <property type="match status" value="1"/>
</dbReference>
<dbReference type="NCBIfam" id="NF008848">
    <property type="entry name" value="PRK11886.1-3"/>
    <property type="match status" value="1"/>
</dbReference>
<comment type="similarity">
    <text evidence="6">Belongs to the biotin--protein ligase family.</text>
</comment>
<dbReference type="Gene3D" id="2.30.30.100">
    <property type="match status" value="1"/>
</dbReference>
<dbReference type="InterPro" id="IPR004143">
    <property type="entry name" value="BPL_LPL_catalytic"/>
</dbReference>
<dbReference type="PANTHER" id="PTHR12835:SF5">
    <property type="entry name" value="BIOTIN--PROTEIN LIGASE"/>
    <property type="match status" value="1"/>
</dbReference>
<evidence type="ECO:0000256" key="3">
    <source>
        <dbReference type="ARBA" id="ARBA00022840"/>
    </source>
</evidence>
<comment type="catalytic activity">
    <reaction evidence="5 6">
        <text>biotin + L-lysyl-[protein] + ATP = N(6)-biotinyl-L-lysyl-[protein] + AMP + diphosphate + H(+)</text>
        <dbReference type="Rhea" id="RHEA:11756"/>
        <dbReference type="Rhea" id="RHEA-COMP:9752"/>
        <dbReference type="Rhea" id="RHEA-COMP:10505"/>
        <dbReference type="ChEBI" id="CHEBI:15378"/>
        <dbReference type="ChEBI" id="CHEBI:29969"/>
        <dbReference type="ChEBI" id="CHEBI:30616"/>
        <dbReference type="ChEBI" id="CHEBI:33019"/>
        <dbReference type="ChEBI" id="CHEBI:57586"/>
        <dbReference type="ChEBI" id="CHEBI:83144"/>
        <dbReference type="ChEBI" id="CHEBI:456215"/>
        <dbReference type="EC" id="6.3.4.15"/>
    </reaction>
</comment>
<dbReference type="InterPro" id="IPR011991">
    <property type="entry name" value="ArsR-like_HTH"/>
</dbReference>
<dbReference type="GO" id="GO:0006355">
    <property type="term" value="P:regulation of DNA-templated transcription"/>
    <property type="evidence" value="ECO:0007669"/>
    <property type="project" value="UniProtKB-UniRule"/>
</dbReference>
<protein>
    <recommendedName>
        <fullName evidence="6">Bifunctional ligase/repressor BirA</fullName>
    </recommendedName>
    <alternativeName>
        <fullName evidence="6">Biotin operon repressor</fullName>
    </alternativeName>
    <alternativeName>
        <fullName evidence="6">Biotin--[acetyl-CoA-carboxylase] ligase</fullName>
        <ecNumber evidence="6">6.3.4.15</ecNumber>
    </alternativeName>
    <alternativeName>
        <fullName evidence="6">Biotin--protein ligase</fullName>
    </alternativeName>
    <alternativeName>
        <fullName evidence="6">Biotin-[acetyl-CoA carboxylase] synthetase</fullName>
    </alternativeName>
</protein>
<evidence type="ECO:0000256" key="2">
    <source>
        <dbReference type="ARBA" id="ARBA00022741"/>
    </source>
</evidence>
<keyword evidence="2 6" id="KW-0547">Nucleotide-binding</keyword>
<dbReference type="Gene3D" id="1.10.10.10">
    <property type="entry name" value="Winged helix-like DNA-binding domain superfamily/Winged helix DNA-binding domain"/>
    <property type="match status" value="1"/>
</dbReference>
<dbReference type="AlphaFoldDB" id="G2DH07"/>
<keyword evidence="6" id="KW-0678">Repressor</keyword>
<organism evidence="8 9">
    <name type="scientific">endosymbiont of Riftia pachyptila</name>
    <name type="common">vent Ph05</name>
    <dbReference type="NCBI Taxonomy" id="1048808"/>
    <lineage>
        <taxon>Bacteria</taxon>
        <taxon>Pseudomonadati</taxon>
        <taxon>Pseudomonadota</taxon>
        <taxon>Gammaproteobacteria</taxon>
        <taxon>sulfur-oxidizing symbionts</taxon>
    </lineage>
</organism>
<dbReference type="NCBIfam" id="TIGR00121">
    <property type="entry name" value="birA_ligase"/>
    <property type="match status" value="1"/>
</dbReference>
<evidence type="ECO:0000256" key="5">
    <source>
        <dbReference type="ARBA" id="ARBA00047846"/>
    </source>
</evidence>
<keyword evidence="9" id="KW-1185">Reference proteome</keyword>
<dbReference type="GO" id="GO:0003677">
    <property type="term" value="F:DNA binding"/>
    <property type="evidence" value="ECO:0007669"/>
    <property type="project" value="UniProtKB-UniRule"/>
</dbReference>
<dbReference type="EC" id="6.3.4.15" evidence="6"/>
<comment type="caution">
    <text evidence="8">The sequence shown here is derived from an EMBL/GenBank/DDBJ whole genome shotgun (WGS) entry which is preliminary data.</text>
</comment>
<dbReference type="EMBL" id="AFOC01000109">
    <property type="protein sequence ID" value="EGV50092.1"/>
    <property type="molecule type" value="Genomic_DNA"/>
</dbReference>
<evidence type="ECO:0000256" key="4">
    <source>
        <dbReference type="ARBA" id="ARBA00023267"/>
    </source>
</evidence>
<sequence>MVMPTRIRLLQLLADGRFHSGESLAVALGVSRAAIWKQVRQLRDAFGQDVHAVRGRGYRLARPLDLLDSERISAQFSDETGAQISVIHLHQSLDSTNSWLMEQARKGAANGTVCLAEQQSAGRGRHGRRWISPYGSNVYLSLLWRFELAPMRLSGLSLAAGIAVLRTLREFGAVEAGLKWPNDILWQQKKLAGLLLEVSGESEGPAQVVLGVGLNTHMDEQGAVIDQPWTDLRSIAGVRPHTRNELVASLIENLVRVANLYASEGLQPLMQEWHDADLMLGRQVVVRNARGAIQGQHRGIDENGALLLAVEGDIRSFHAGEVSLRSEGS</sequence>
<evidence type="ECO:0000313" key="9">
    <source>
        <dbReference type="Proteomes" id="UP000004491"/>
    </source>
</evidence>
<dbReference type="InterPro" id="IPR003142">
    <property type="entry name" value="BPL_C"/>
</dbReference>
<keyword evidence="1 6" id="KW-0436">Ligase</keyword>
<feature type="binding site" evidence="6">
    <location>
        <begin position="123"/>
        <end position="125"/>
    </location>
    <ligand>
        <name>biotin</name>
        <dbReference type="ChEBI" id="CHEBI:57586"/>
    </ligand>
</feature>
<feature type="domain" description="BPL/LPL catalytic" evidence="7">
    <location>
        <begin position="69"/>
        <end position="262"/>
    </location>
</feature>
<dbReference type="PATRIC" id="fig|1048808.3.peg.2949"/>
<dbReference type="Pfam" id="PF03099">
    <property type="entry name" value="BPL_LplA_LipB"/>
    <property type="match status" value="1"/>
</dbReference>
<feature type="DNA-binding region" description="H-T-H motif" evidence="6">
    <location>
        <begin position="21"/>
        <end position="40"/>
    </location>
</feature>
<evidence type="ECO:0000313" key="8">
    <source>
        <dbReference type="EMBL" id="EGV50092.1"/>
    </source>
</evidence>
<gene>
    <name evidence="6 8" type="primary">birA</name>
    <name evidence="8" type="ORF">Rifp1Sym_ed00020</name>
</gene>
<keyword evidence="3 6" id="KW-0067">ATP-binding</keyword>
<dbReference type="Pfam" id="PF02237">
    <property type="entry name" value="BPL_C"/>
    <property type="match status" value="1"/>
</dbReference>
<keyword evidence="6" id="KW-0804">Transcription</keyword>
<evidence type="ECO:0000256" key="6">
    <source>
        <dbReference type="HAMAP-Rule" id="MF_00978"/>
    </source>
</evidence>
<dbReference type="InterPro" id="IPR030855">
    <property type="entry name" value="Bifunct_BirA"/>
</dbReference>
<accession>G2DH07</accession>
<reference evidence="8" key="1">
    <citation type="journal article" date="2011" name="ISME J.">
        <title>The endosymbionts of the deep-sea tubeworms Riftia pachyptila and Tevnia jerichonana share an identical physiology as revealed by proteogenomic analyses.</title>
        <authorList>
            <person name="Gardebrecht A."/>
            <person name="Markert S."/>
            <person name="Felbeck H."/>
            <person name="Thuermer A."/>
            <person name="Albrecht D."/>
            <person name="Wollherr A."/>
            <person name="Kabisch J."/>
            <person name="Lehmann R."/>
            <person name="Daniel R."/>
            <person name="Liesegang H."/>
            <person name="Hecker M."/>
            <person name="Sievert S.M."/>
            <person name="Schweder T."/>
        </authorList>
    </citation>
    <scope>NUCLEOTIDE SEQUENCE [LARGE SCALE GENOMIC DNA]</scope>
</reference>
<dbReference type="CDD" id="cd16442">
    <property type="entry name" value="BPL"/>
    <property type="match status" value="1"/>
</dbReference>
<keyword evidence="6" id="KW-0805">Transcription regulation</keyword>
<dbReference type="Gene3D" id="3.30.930.10">
    <property type="entry name" value="Bira Bifunctional Protein, Domain 2"/>
    <property type="match status" value="1"/>
</dbReference>
<name>G2DH07_9GAMM</name>
<dbReference type="SUPFAM" id="SSF55681">
    <property type="entry name" value="Class II aaRS and biotin synthetases"/>
    <property type="match status" value="1"/>
</dbReference>
<keyword evidence="4 6" id="KW-0092">Biotin</keyword>
<feature type="binding site" evidence="6">
    <location>
        <position position="190"/>
    </location>
    <ligand>
        <name>biotin</name>
        <dbReference type="ChEBI" id="CHEBI:57586"/>
    </ligand>
</feature>
<dbReference type="GO" id="GO:0004077">
    <property type="term" value="F:biotin--[biotin carboxyl-carrier protein] ligase activity"/>
    <property type="evidence" value="ECO:0007669"/>
    <property type="project" value="UniProtKB-UniRule"/>
</dbReference>
<dbReference type="InterPro" id="IPR036388">
    <property type="entry name" value="WH-like_DNA-bd_sf"/>
</dbReference>
<dbReference type="GO" id="GO:0005524">
    <property type="term" value="F:ATP binding"/>
    <property type="evidence" value="ECO:0007669"/>
    <property type="project" value="UniProtKB-UniRule"/>
</dbReference>
<dbReference type="SUPFAM" id="SSF50037">
    <property type="entry name" value="C-terminal domain of transcriptional repressors"/>
    <property type="match status" value="1"/>
</dbReference>